<gene>
    <name evidence="5" type="ORF">HMPREF9420_2647</name>
</gene>
<evidence type="ECO:0000256" key="1">
    <source>
        <dbReference type="ARBA" id="ARBA00023015"/>
    </source>
</evidence>
<proteinExistence type="predicted"/>
<dbReference type="CDD" id="cd06529">
    <property type="entry name" value="S24_LexA-like"/>
    <property type="match status" value="1"/>
</dbReference>
<keyword evidence="3" id="KW-0804">Transcription</keyword>
<dbReference type="Gene3D" id="2.10.109.10">
    <property type="entry name" value="Umud Fragment, subunit A"/>
    <property type="match status" value="1"/>
</dbReference>
<dbReference type="Pfam" id="PF00717">
    <property type="entry name" value="Peptidase_S24"/>
    <property type="match status" value="1"/>
</dbReference>
<feature type="domain" description="Peptidase S24/S26A/S26B/S26C" evidence="4">
    <location>
        <begin position="127"/>
        <end position="249"/>
    </location>
</feature>
<dbReference type="InterPro" id="IPR039418">
    <property type="entry name" value="LexA-like"/>
</dbReference>
<evidence type="ECO:0000313" key="5">
    <source>
        <dbReference type="EMBL" id="EFV03219.1"/>
    </source>
</evidence>
<dbReference type="Proteomes" id="UP000003874">
    <property type="component" value="Unassembled WGS sequence"/>
</dbReference>
<accession>E6MT29</accession>
<evidence type="ECO:0000259" key="4">
    <source>
        <dbReference type="Pfam" id="PF00717"/>
    </source>
</evidence>
<dbReference type="AlphaFoldDB" id="E6MT29"/>
<keyword evidence="1" id="KW-0805">Transcription regulation</keyword>
<evidence type="ECO:0000256" key="3">
    <source>
        <dbReference type="ARBA" id="ARBA00023163"/>
    </source>
</evidence>
<dbReference type="InterPro" id="IPR015927">
    <property type="entry name" value="Peptidase_S24_S26A/B/C"/>
</dbReference>
<dbReference type="EMBL" id="AEQO01000202">
    <property type="protein sequence ID" value="EFV03219.1"/>
    <property type="molecule type" value="Genomic_DNA"/>
</dbReference>
<dbReference type="STRING" id="888832.HMPREF9420_2647"/>
<dbReference type="SUPFAM" id="SSF51306">
    <property type="entry name" value="LexA/Signal peptidase"/>
    <property type="match status" value="1"/>
</dbReference>
<dbReference type="HOGENOM" id="CLU_074799_1_0_10"/>
<dbReference type="InterPro" id="IPR036286">
    <property type="entry name" value="LexA/Signal_pep-like_sf"/>
</dbReference>
<reference evidence="5 6" key="1">
    <citation type="submission" date="2010-12" db="EMBL/GenBank/DDBJ databases">
        <authorList>
            <person name="Muzny D."/>
            <person name="Qin X."/>
            <person name="Deng J."/>
            <person name="Jiang H."/>
            <person name="Liu Y."/>
            <person name="Qu J."/>
            <person name="Song X.-Z."/>
            <person name="Zhang L."/>
            <person name="Thornton R."/>
            <person name="Coyle M."/>
            <person name="Francisco L."/>
            <person name="Jackson L."/>
            <person name="Javaid M."/>
            <person name="Korchina V."/>
            <person name="Kovar C."/>
            <person name="Mata R."/>
            <person name="Mathew T."/>
            <person name="Ngo R."/>
            <person name="Nguyen L."/>
            <person name="Nguyen N."/>
            <person name="Okwuonu G."/>
            <person name="Ongeri F."/>
            <person name="Pham C."/>
            <person name="Simmons D."/>
            <person name="Wilczek-Boney K."/>
            <person name="Hale W."/>
            <person name="Jakkamsetti A."/>
            <person name="Pham P."/>
            <person name="Ruth R."/>
            <person name="San Lucas F."/>
            <person name="Warren J."/>
            <person name="Zhang J."/>
            <person name="Zhao Z."/>
            <person name="Zhou C."/>
            <person name="Zhu D."/>
            <person name="Lee S."/>
            <person name="Bess C."/>
            <person name="Blankenburg K."/>
            <person name="Forbes L."/>
            <person name="Fu Q."/>
            <person name="Gubbala S."/>
            <person name="Hirani K."/>
            <person name="Jayaseelan J.C."/>
            <person name="Lara F."/>
            <person name="Munidasa M."/>
            <person name="Palculict T."/>
            <person name="Patil S."/>
            <person name="Pu L.-L."/>
            <person name="Saada N."/>
            <person name="Tang L."/>
            <person name="Weissenberger G."/>
            <person name="Zhu Y."/>
            <person name="Hemphill L."/>
            <person name="Shang Y."/>
            <person name="Youmans B."/>
            <person name="Ayvaz T."/>
            <person name="Ross M."/>
            <person name="Santibanez J."/>
            <person name="Aqrawi P."/>
            <person name="Gross S."/>
            <person name="Joshi V."/>
            <person name="Fowler G."/>
            <person name="Nazareth L."/>
            <person name="Reid J."/>
            <person name="Worley K."/>
            <person name="Petrosino J."/>
            <person name="Highlander S."/>
            <person name="Gibbs R."/>
        </authorList>
    </citation>
    <scope>NUCLEOTIDE SEQUENCE [LARGE SCALE GENOMIC DNA]</scope>
    <source>
        <strain evidence="5 6">DSM 15606</strain>
    </source>
</reference>
<name>E6MT29_9BACT</name>
<evidence type="ECO:0000313" key="6">
    <source>
        <dbReference type="Proteomes" id="UP000003874"/>
    </source>
</evidence>
<evidence type="ECO:0000256" key="2">
    <source>
        <dbReference type="ARBA" id="ARBA00023125"/>
    </source>
</evidence>
<protein>
    <submittedName>
        <fullName evidence="5">Peptidase S24-like protein</fullName>
    </submittedName>
</protein>
<dbReference type="eggNOG" id="COG2932">
    <property type="taxonomic scope" value="Bacteria"/>
</dbReference>
<keyword evidence="2" id="KW-0238">DNA-binding</keyword>
<dbReference type="PANTHER" id="PTHR40661:SF3">
    <property type="entry name" value="FELS-1 PROPHAGE TRANSCRIPTIONAL REGULATOR"/>
    <property type="match status" value="1"/>
</dbReference>
<keyword evidence="6" id="KW-1185">Reference proteome</keyword>
<dbReference type="PANTHER" id="PTHR40661">
    <property type="match status" value="1"/>
</dbReference>
<comment type="caution">
    <text evidence="5">The sequence shown here is derived from an EMBL/GenBank/DDBJ whole genome shotgun (WGS) entry which is preliminary data.</text>
</comment>
<dbReference type="GO" id="GO:0003677">
    <property type="term" value="F:DNA binding"/>
    <property type="evidence" value="ECO:0007669"/>
    <property type="project" value="UniProtKB-KW"/>
</dbReference>
<sequence>MIIFNYPNFLGDNFQFMCKILSRIEELSKQEGITIGALEKKIGASKGVLSRAIAKGTDIQAKWIESLVENYPMYSTEWLLTGNGPMLKAATQESQVTAQLSTPTAKDRIPEAFRCLDALHFTHELIPLVSQKAAAGFGNADFAITESDVKEYYVIPKWRRQHVDFMIEVTGDSMQPKYNAGDIVGCTIIHNSGFIQWNRPHVIATREQGLLIKRLMPGTTANSLSAVSENIQYPPFDIPKDEITGIALVIGHVNLE</sequence>
<organism evidence="5 6">
    <name type="scientific">Segatella salivae DSM 15606</name>
    <dbReference type="NCBI Taxonomy" id="888832"/>
    <lineage>
        <taxon>Bacteria</taxon>
        <taxon>Pseudomonadati</taxon>
        <taxon>Bacteroidota</taxon>
        <taxon>Bacteroidia</taxon>
        <taxon>Bacteroidales</taxon>
        <taxon>Prevotellaceae</taxon>
        <taxon>Segatella</taxon>
    </lineage>
</organism>